<feature type="compositionally biased region" description="Basic and acidic residues" evidence="2">
    <location>
        <begin position="39"/>
        <end position="50"/>
    </location>
</feature>
<gene>
    <name evidence="3" type="ORF">DW668_04685</name>
</gene>
<feature type="coiled-coil region" evidence="1">
    <location>
        <begin position="11"/>
        <end position="38"/>
    </location>
</feature>
<dbReference type="EMBL" id="QRHJ01000009">
    <property type="protein sequence ID" value="RHF76889.1"/>
    <property type="molecule type" value="Genomic_DNA"/>
</dbReference>
<dbReference type="AlphaFoldDB" id="A0A414Q7X5"/>
<sequence length="59" mass="6865">MEISTAMMQHILRLTEGYTDLLNELKEVKAELAELKGEKPKKPTIHETKYPHMSIITRK</sequence>
<proteinExistence type="predicted"/>
<keyword evidence="1" id="KW-0175">Coiled coil</keyword>
<accession>A0A414Q7X5</accession>
<evidence type="ECO:0000256" key="1">
    <source>
        <dbReference type="SAM" id="Coils"/>
    </source>
</evidence>
<name>A0A414Q7X5_BACSE</name>
<organism evidence="3 4">
    <name type="scientific">Bacteroides stercoris</name>
    <dbReference type="NCBI Taxonomy" id="46506"/>
    <lineage>
        <taxon>Bacteria</taxon>
        <taxon>Pseudomonadati</taxon>
        <taxon>Bacteroidota</taxon>
        <taxon>Bacteroidia</taxon>
        <taxon>Bacteroidales</taxon>
        <taxon>Bacteroidaceae</taxon>
        <taxon>Bacteroides</taxon>
    </lineage>
</organism>
<feature type="region of interest" description="Disordered" evidence="2">
    <location>
        <begin position="39"/>
        <end position="59"/>
    </location>
</feature>
<evidence type="ECO:0008006" key="5">
    <source>
        <dbReference type="Google" id="ProtNLM"/>
    </source>
</evidence>
<reference evidence="3 4" key="1">
    <citation type="submission" date="2018-08" db="EMBL/GenBank/DDBJ databases">
        <title>A genome reference for cultivated species of the human gut microbiota.</title>
        <authorList>
            <person name="Zou Y."/>
            <person name="Xue W."/>
            <person name="Luo G."/>
        </authorList>
    </citation>
    <scope>NUCLEOTIDE SEQUENCE [LARGE SCALE GENOMIC DNA]</scope>
    <source>
        <strain evidence="3 4">AM25-16</strain>
    </source>
</reference>
<dbReference type="RefSeq" id="WP_005653191.1">
    <property type="nucleotide sequence ID" value="NZ_CAXTGL010000003.1"/>
</dbReference>
<dbReference type="GeneID" id="31796359"/>
<comment type="caution">
    <text evidence="3">The sequence shown here is derived from an EMBL/GenBank/DDBJ whole genome shotgun (WGS) entry which is preliminary data.</text>
</comment>
<dbReference type="Proteomes" id="UP000283762">
    <property type="component" value="Unassembled WGS sequence"/>
</dbReference>
<evidence type="ECO:0000313" key="3">
    <source>
        <dbReference type="EMBL" id="RHF76889.1"/>
    </source>
</evidence>
<evidence type="ECO:0000313" key="4">
    <source>
        <dbReference type="Proteomes" id="UP000283762"/>
    </source>
</evidence>
<protein>
    <recommendedName>
        <fullName evidence="5">DNA-binding protein</fullName>
    </recommendedName>
</protein>
<evidence type="ECO:0000256" key="2">
    <source>
        <dbReference type="SAM" id="MobiDB-lite"/>
    </source>
</evidence>